<dbReference type="GO" id="GO:0008289">
    <property type="term" value="F:lipid binding"/>
    <property type="evidence" value="ECO:0007669"/>
    <property type="project" value="InterPro"/>
</dbReference>
<keyword evidence="6" id="KW-1185">Reference proteome</keyword>
<evidence type="ECO:0000259" key="4">
    <source>
        <dbReference type="SMART" id="SM00328"/>
    </source>
</evidence>
<dbReference type="PANTHER" id="PTHR10504:SF131">
    <property type="entry name" value="BPI2 DOMAIN-CONTAINING PROTEIN"/>
    <property type="match status" value="1"/>
</dbReference>
<dbReference type="SMART" id="SM00328">
    <property type="entry name" value="BPI1"/>
    <property type="match status" value="1"/>
</dbReference>
<feature type="signal peptide" evidence="3">
    <location>
        <begin position="1"/>
        <end position="22"/>
    </location>
</feature>
<dbReference type="Gene3D" id="3.15.10.10">
    <property type="entry name" value="Bactericidal permeability-increasing protein, domain 1"/>
    <property type="match status" value="1"/>
</dbReference>
<dbReference type="Gene3D" id="3.15.20.10">
    <property type="entry name" value="Bactericidal permeability-increasing protein, domain 2"/>
    <property type="match status" value="1"/>
</dbReference>
<dbReference type="WBParaSite" id="PSAMB.scaffold444size50824.g5853.t1">
    <property type="protein sequence ID" value="PSAMB.scaffold444size50824.g5853.t1"/>
    <property type="gene ID" value="PSAMB.scaffold444size50824.g5853"/>
</dbReference>
<comment type="similarity">
    <text evidence="1">Belongs to the BPI/LBP/Plunc superfamily. BPI/LBP family.</text>
</comment>
<dbReference type="SUPFAM" id="SSF55394">
    <property type="entry name" value="Bactericidal permeability-increasing protein, BPI"/>
    <property type="match status" value="2"/>
</dbReference>
<evidence type="ECO:0000313" key="7">
    <source>
        <dbReference type="WBParaSite" id="PSAMB.scaffold444size50824.g5853.t1"/>
    </source>
</evidence>
<dbReference type="Pfam" id="PF01273">
    <property type="entry name" value="LBP_BPI_CETP"/>
    <property type="match status" value="1"/>
</dbReference>
<evidence type="ECO:0000256" key="3">
    <source>
        <dbReference type="SAM" id="SignalP"/>
    </source>
</evidence>
<feature type="domain" description="Lipid-binding serum glycoprotein C-terminal" evidence="5">
    <location>
        <begin position="295"/>
        <end position="500"/>
    </location>
</feature>
<dbReference type="AlphaFoldDB" id="A0A914WKN6"/>
<evidence type="ECO:0000256" key="2">
    <source>
        <dbReference type="ARBA" id="ARBA00023157"/>
    </source>
</evidence>
<dbReference type="Proteomes" id="UP000887566">
    <property type="component" value="Unplaced"/>
</dbReference>
<dbReference type="PANTHER" id="PTHR10504">
    <property type="entry name" value="BACTERICIDAL PERMEABILITY-INCREASING BPI PROTEIN-RELATED"/>
    <property type="match status" value="1"/>
</dbReference>
<dbReference type="SMART" id="SM00329">
    <property type="entry name" value="BPI2"/>
    <property type="match status" value="1"/>
</dbReference>
<accession>A0A914WKN6</accession>
<evidence type="ECO:0000256" key="1">
    <source>
        <dbReference type="ARBA" id="ARBA00007292"/>
    </source>
</evidence>
<dbReference type="InterPro" id="IPR001124">
    <property type="entry name" value="Lipid-bd_serum_glycop_C"/>
</dbReference>
<sequence length="507" mass="55340">MYAALLMMVGAFFVTLQVIATANRAEIRAKRNATEDAIMPNIRARRDVTTNPGTLLRLTKKGLDYGTEIGSKLLEKFVRTTTIRDIEADESDLKYNIRNLKLTEFSMPVLTNKLVSPSSLELKSNGGSAAIRGDCQAKKKILFFWVDAGGWFEASISNVGLGIQMQLTNSALGKPQISNIGCSADIGNFNFKIHDAGIVGWLVNLLHGMIEKELKDKIQKQVCEQIKQFGNDRGNSFLSDITTDVPLFDGLKLDYSLTGAPNVHDLSFDLPLKGETTIDGKSDTPFSPNALQLPPTDTKMAAIFLSDYVINSFLYQAHKAGLSQFQLERSREVVELLRSNCDQKGICIGQVIPALKAKYPNTTGSLHIKTSTQPAIQFKPGQVNLIADVVAELTFANTTIFSFNVHGDFDVKSIEITSVDSIMKAKATINDLKVTNVQTTISDLGPVGNLIAPLVQLGKPIAEELLKGLGQKGFRLPSWGELPLKNIDISVLSRTLAIACDISYTGV</sequence>
<keyword evidence="3" id="KW-0732">Signal</keyword>
<keyword evidence="2" id="KW-1015">Disulfide bond</keyword>
<proteinExistence type="inferred from homology"/>
<organism evidence="6 7">
    <name type="scientific">Plectus sambesii</name>
    <dbReference type="NCBI Taxonomy" id="2011161"/>
    <lineage>
        <taxon>Eukaryota</taxon>
        <taxon>Metazoa</taxon>
        <taxon>Ecdysozoa</taxon>
        <taxon>Nematoda</taxon>
        <taxon>Chromadorea</taxon>
        <taxon>Plectida</taxon>
        <taxon>Plectina</taxon>
        <taxon>Plectoidea</taxon>
        <taxon>Plectidae</taxon>
        <taxon>Plectus</taxon>
    </lineage>
</organism>
<reference evidence="7" key="1">
    <citation type="submission" date="2022-11" db="UniProtKB">
        <authorList>
            <consortium name="WormBaseParasite"/>
        </authorList>
    </citation>
    <scope>IDENTIFICATION</scope>
</reference>
<protein>
    <submittedName>
        <fullName evidence="7">Bactericidal permeability-increasing protein</fullName>
    </submittedName>
</protein>
<feature type="chain" id="PRO_5037780068" evidence="3">
    <location>
        <begin position="23"/>
        <end position="507"/>
    </location>
</feature>
<feature type="domain" description="Lipid-binding serum glycoprotein N-terminal" evidence="4">
    <location>
        <begin position="57"/>
        <end position="281"/>
    </location>
</feature>
<evidence type="ECO:0000259" key="5">
    <source>
        <dbReference type="SMART" id="SM00329"/>
    </source>
</evidence>
<dbReference type="Pfam" id="PF02886">
    <property type="entry name" value="LBP_BPI_CETP_C"/>
    <property type="match status" value="1"/>
</dbReference>
<dbReference type="InterPro" id="IPR032942">
    <property type="entry name" value="BPI/LBP/Plunc"/>
</dbReference>
<name>A0A914WKN6_9BILA</name>
<evidence type="ECO:0000313" key="6">
    <source>
        <dbReference type="Proteomes" id="UP000887566"/>
    </source>
</evidence>
<dbReference type="InterPro" id="IPR017943">
    <property type="entry name" value="Bactericidal_perm-incr_a/b_dom"/>
</dbReference>
<dbReference type="InterPro" id="IPR017942">
    <property type="entry name" value="Lipid-bd_serum_glycop_N"/>
</dbReference>
<dbReference type="GO" id="GO:0005615">
    <property type="term" value="C:extracellular space"/>
    <property type="evidence" value="ECO:0007669"/>
    <property type="project" value="TreeGrafter"/>
</dbReference>